<dbReference type="SMART" id="SM00397">
    <property type="entry name" value="t_SNARE"/>
    <property type="match status" value="1"/>
</dbReference>
<dbReference type="KEGG" id="soe:110788768"/>
<dbReference type="CDD" id="cd15841">
    <property type="entry name" value="SNARE_Qc"/>
    <property type="match status" value="1"/>
</dbReference>
<dbReference type="InterPro" id="IPR006012">
    <property type="entry name" value="Syntaxin/epimorphin_CS"/>
</dbReference>
<protein>
    <submittedName>
        <fullName evidence="14">Syntaxin-72-like</fullName>
    </submittedName>
</protein>
<keyword evidence="7" id="KW-0175">Coiled coil</keyword>
<comment type="similarity">
    <text evidence="2">Belongs to the syntaxin family.</text>
</comment>
<comment type="subcellular location">
    <subcellularLocation>
        <location evidence="1">Membrane</location>
        <topology evidence="1">Single-pass membrane protein</topology>
    </subcellularLocation>
</comment>
<evidence type="ECO:0000256" key="4">
    <source>
        <dbReference type="ARBA" id="ARBA00022692"/>
    </source>
</evidence>
<evidence type="ECO:0000256" key="6">
    <source>
        <dbReference type="ARBA" id="ARBA00022989"/>
    </source>
</evidence>
<evidence type="ECO:0000256" key="1">
    <source>
        <dbReference type="ARBA" id="ARBA00004167"/>
    </source>
</evidence>
<evidence type="ECO:0000256" key="10">
    <source>
        <dbReference type="ARBA" id="ARBA00061857"/>
    </source>
</evidence>
<evidence type="ECO:0000313" key="13">
    <source>
        <dbReference type="Proteomes" id="UP000813463"/>
    </source>
</evidence>
<dbReference type="Gene3D" id="1.20.5.110">
    <property type="match status" value="1"/>
</dbReference>
<dbReference type="AlphaFoldDB" id="A0A9R0JVX4"/>
<name>A0A9R0JVX4_SPIOL</name>
<dbReference type="SUPFAM" id="SSF58038">
    <property type="entry name" value="SNARE fusion complex"/>
    <property type="match status" value="1"/>
</dbReference>
<feature type="transmembrane region" description="Helical" evidence="11">
    <location>
        <begin position="243"/>
        <end position="261"/>
    </location>
</feature>
<evidence type="ECO:0000256" key="8">
    <source>
        <dbReference type="ARBA" id="ARBA00023136"/>
    </source>
</evidence>
<keyword evidence="13" id="KW-1185">Reference proteome</keyword>
<keyword evidence="6 11" id="KW-1133">Transmembrane helix</keyword>
<keyword evidence="8 11" id="KW-0472">Membrane</keyword>
<dbReference type="PROSITE" id="PS50192">
    <property type="entry name" value="T_SNARE"/>
    <property type="match status" value="1"/>
</dbReference>
<reference evidence="14" key="2">
    <citation type="submission" date="2025-08" db="UniProtKB">
        <authorList>
            <consortium name="RefSeq"/>
        </authorList>
    </citation>
    <scope>IDENTIFICATION</scope>
    <source>
        <tissue evidence="14">Leaf</tissue>
    </source>
</reference>
<dbReference type="GO" id="GO:0005484">
    <property type="term" value="F:SNAP receptor activity"/>
    <property type="evidence" value="ECO:0007669"/>
    <property type="project" value="InterPro"/>
</dbReference>
<dbReference type="GO" id="GO:0005886">
    <property type="term" value="C:plasma membrane"/>
    <property type="evidence" value="ECO:0007669"/>
    <property type="project" value="TreeGrafter"/>
</dbReference>
<evidence type="ECO:0000256" key="11">
    <source>
        <dbReference type="SAM" id="Phobius"/>
    </source>
</evidence>
<dbReference type="Pfam" id="PF05739">
    <property type="entry name" value="SNARE"/>
    <property type="match status" value="1"/>
</dbReference>
<dbReference type="GeneID" id="110788768"/>
<comment type="function">
    <text evidence="9">Vesicle trafficking protein that functions in the secretory pathway.</text>
</comment>
<dbReference type="RefSeq" id="XP_021849100.1">
    <property type="nucleotide sequence ID" value="XM_021993408.2"/>
</dbReference>
<dbReference type="Proteomes" id="UP000813463">
    <property type="component" value="Chromosome 6"/>
</dbReference>
<accession>A0A9R0JVX4</accession>
<evidence type="ECO:0000256" key="5">
    <source>
        <dbReference type="ARBA" id="ARBA00022927"/>
    </source>
</evidence>
<gene>
    <name evidence="14" type="primary">LOC110788768</name>
</gene>
<keyword evidence="3" id="KW-0813">Transport</keyword>
<dbReference type="PROSITE" id="PS00914">
    <property type="entry name" value="SYNTAXIN"/>
    <property type="match status" value="1"/>
</dbReference>
<dbReference type="PANTHER" id="PTHR19305:SF35">
    <property type="entry name" value="SYNTAXIN-72"/>
    <property type="match status" value="1"/>
</dbReference>
<keyword evidence="4 11" id="KW-0812">Transmembrane</keyword>
<sequence>MSVIQILFRVDEICKKYEKYDVDKQRERNAAGDDAFTHLYDTIESGIEAVLRKSEVVAMETNRAKAVALNAEIRRTKARLLEDVAKLQKLAYKKIKGLSKDDMVARGDLALALGERIEAISDGGISNAKNNGWASSSNPNNIKFDMQGDGHLSDGFFQESEQSNQFRQEYEMRKMKQDEGLDYISEGLETLKNLAHDMNEELDRQVPLVDEIDTKVDKANTDLKNNNVRLKQTLHQIRSSRNFCVDIILLCVILGIAAYLYNVLQ</sequence>
<dbReference type="PANTHER" id="PTHR19305">
    <property type="entry name" value="SYNAPTOSOMAL ASSOCIATED PROTEIN"/>
    <property type="match status" value="1"/>
</dbReference>
<proteinExistence type="inferred from homology"/>
<comment type="subunit">
    <text evidence="10">Part of the t-SNARE complex.</text>
</comment>
<evidence type="ECO:0000256" key="2">
    <source>
        <dbReference type="ARBA" id="ARBA00009063"/>
    </source>
</evidence>
<evidence type="ECO:0000313" key="14">
    <source>
        <dbReference type="RefSeq" id="XP_021849100.1"/>
    </source>
</evidence>
<organism evidence="13 14">
    <name type="scientific">Spinacia oleracea</name>
    <name type="common">Spinach</name>
    <dbReference type="NCBI Taxonomy" id="3562"/>
    <lineage>
        <taxon>Eukaryota</taxon>
        <taxon>Viridiplantae</taxon>
        <taxon>Streptophyta</taxon>
        <taxon>Embryophyta</taxon>
        <taxon>Tracheophyta</taxon>
        <taxon>Spermatophyta</taxon>
        <taxon>Magnoliopsida</taxon>
        <taxon>eudicotyledons</taxon>
        <taxon>Gunneridae</taxon>
        <taxon>Pentapetalae</taxon>
        <taxon>Caryophyllales</taxon>
        <taxon>Chenopodiaceae</taxon>
        <taxon>Chenopodioideae</taxon>
        <taxon>Anserineae</taxon>
        <taxon>Spinacia</taxon>
    </lineage>
</organism>
<dbReference type="OrthoDB" id="29755at2759"/>
<dbReference type="InterPro" id="IPR000727">
    <property type="entry name" value="T_SNARE_dom"/>
</dbReference>
<keyword evidence="5" id="KW-0653">Protein transport</keyword>
<evidence type="ECO:0000259" key="12">
    <source>
        <dbReference type="PROSITE" id="PS50192"/>
    </source>
</evidence>
<evidence type="ECO:0000256" key="3">
    <source>
        <dbReference type="ARBA" id="ARBA00022448"/>
    </source>
</evidence>
<reference evidence="13" key="1">
    <citation type="journal article" date="2021" name="Nat. Commun.">
        <title>Genomic analyses provide insights into spinach domestication and the genetic basis of agronomic traits.</title>
        <authorList>
            <person name="Cai X."/>
            <person name="Sun X."/>
            <person name="Xu C."/>
            <person name="Sun H."/>
            <person name="Wang X."/>
            <person name="Ge C."/>
            <person name="Zhang Z."/>
            <person name="Wang Q."/>
            <person name="Fei Z."/>
            <person name="Jiao C."/>
            <person name="Wang Q."/>
        </authorList>
    </citation>
    <scope>NUCLEOTIDE SEQUENCE [LARGE SCALE GENOMIC DNA]</scope>
    <source>
        <strain evidence="13">cv. Varoflay</strain>
    </source>
</reference>
<dbReference type="GO" id="GO:0006886">
    <property type="term" value="P:intracellular protein transport"/>
    <property type="evidence" value="ECO:0007669"/>
    <property type="project" value="InterPro"/>
</dbReference>
<dbReference type="FunFam" id="1.20.5.110:FF:000037">
    <property type="entry name" value="Putative syntaxin-71-like"/>
    <property type="match status" value="1"/>
</dbReference>
<feature type="domain" description="T-SNARE coiled-coil homology" evidence="12">
    <location>
        <begin position="171"/>
        <end position="233"/>
    </location>
</feature>
<evidence type="ECO:0000256" key="7">
    <source>
        <dbReference type="ARBA" id="ARBA00023054"/>
    </source>
</evidence>
<evidence type="ECO:0000256" key="9">
    <source>
        <dbReference type="ARBA" id="ARBA00054128"/>
    </source>
</evidence>